<dbReference type="Pfam" id="PF00474">
    <property type="entry name" value="SSF"/>
    <property type="match status" value="1"/>
</dbReference>
<dbReference type="GO" id="GO:0015123">
    <property type="term" value="F:acetate transmembrane transporter activity"/>
    <property type="evidence" value="ECO:0007669"/>
    <property type="project" value="TreeGrafter"/>
</dbReference>
<keyword evidence="3" id="KW-0813">Transport</keyword>
<feature type="transmembrane region" description="Helical" evidence="10">
    <location>
        <begin position="254"/>
        <end position="276"/>
    </location>
</feature>
<accession>A0A2A9F8R1</accession>
<feature type="transmembrane region" description="Helical" evidence="10">
    <location>
        <begin position="194"/>
        <end position="213"/>
    </location>
</feature>
<dbReference type="CDD" id="cd11480">
    <property type="entry name" value="SLC5sbd_u4"/>
    <property type="match status" value="1"/>
</dbReference>
<evidence type="ECO:0000313" key="12">
    <source>
        <dbReference type="Proteomes" id="UP000243542"/>
    </source>
</evidence>
<feature type="transmembrane region" description="Helical" evidence="10">
    <location>
        <begin position="340"/>
        <end position="369"/>
    </location>
</feature>
<dbReference type="PROSITE" id="PS50283">
    <property type="entry name" value="NA_SOLUT_SYMP_3"/>
    <property type="match status" value="1"/>
</dbReference>
<dbReference type="Proteomes" id="UP000243542">
    <property type="component" value="Unassembled WGS sequence"/>
</dbReference>
<gene>
    <name evidence="11" type="ORF">ATK36_1938</name>
</gene>
<keyword evidence="6" id="KW-0769">Symport</keyword>
<feature type="transmembrane region" description="Helical" evidence="10">
    <location>
        <begin position="14"/>
        <end position="35"/>
    </location>
</feature>
<feature type="transmembrane region" description="Helical" evidence="10">
    <location>
        <begin position="56"/>
        <end position="79"/>
    </location>
</feature>
<evidence type="ECO:0000256" key="1">
    <source>
        <dbReference type="ARBA" id="ARBA00004651"/>
    </source>
</evidence>
<evidence type="ECO:0000313" key="11">
    <source>
        <dbReference type="EMBL" id="PFG46932.1"/>
    </source>
</evidence>
<feature type="transmembrane region" description="Helical" evidence="10">
    <location>
        <begin position="288"/>
        <end position="309"/>
    </location>
</feature>
<dbReference type="GO" id="GO:0005886">
    <property type="term" value="C:plasma membrane"/>
    <property type="evidence" value="ECO:0007669"/>
    <property type="project" value="UniProtKB-SubCell"/>
</dbReference>
<feature type="transmembrane region" description="Helical" evidence="10">
    <location>
        <begin position="127"/>
        <end position="158"/>
    </location>
</feature>
<proteinExistence type="inferred from homology"/>
<feature type="transmembrane region" description="Helical" evidence="10">
    <location>
        <begin position="85"/>
        <end position="106"/>
    </location>
</feature>
<organism evidence="11 12">
    <name type="scientific">Amycolatopsis sulphurea</name>
    <dbReference type="NCBI Taxonomy" id="76022"/>
    <lineage>
        <taxon>Bacteria</taxon>
        <taxon>Bacillati</taxon>
        <taxon>Actinomycetota</taxon>
        <taxon>Actinomycetes</taxon>
        <taxon>Pseudonocardiales</taxon>
        <taxon>Pseudonocardiaceae</taxon>
        <taxon>Amycolatopsis</taxon>
    </lineage>
</organism>
<sequence>MSTLAAGVEGSNPALNIGIFAAFVVITLVIVFRASRNTKTASDYYAAGRAFTGPQNGIAISGDYLSAASFLGIAGAIAIYGYDGFLYSIGFLVAWLVALLLVAELLRNTGKFTMGDVLAFRMKQRPVRAAAAVSTLVVSFFYLLAQMAGAGGLVALLLGIEGKAAQSVVIAVVGVIMIAYVLIGGMKGTTWVQIIKAALLIVGTLAMTLWVLGKYGFDFSSLLQGAVDKAGKAGEALLGPGKQYGATGTSKLDFFSLGIALVLGTAGLPHVLMRFYTVPTAREARRSVVWAIVLIGVFYLFTLVLGYGAGALVGPDDIKAAPGGVNSAAPLLALNLGGPVLLGLISAIAFATILAVVAGLTITASASFAHDVYANVVKKGKAAAGSEVRVARITAVVIGIVAILGGILANGQNVAFLVALAFAVAASANLPTILYSLFWKRFNTQGALWSIYGGLIVTIVLIVFSPAVSGKPIDPKTGKSTSMLQGVDFHWFPLDNPGLVSIPVAFFLGWLGTVLSKERNPEKYAEMEVRALTGAGAEKATQH</sequence>
<protein>
    <submittedName>
        <fullName evidence="11">Cation/acetate symporter</fullName>
    </submittedName>
</protein>
<dbReference type="InterPro" id="IPR001734">
    <property type="entry name" value="Na/solute_symporter"/>
</dbReference>
<feature type="transmembrane region" description="Helical" evidence="10">
    <location>
        <begin position="390"/>
        <end position="408"/>
    </location>
</feature>
<evidence type="ECO:0000256" key="6">
    <source>
        <dbReference type="ARBA" id="ARBA00022847"/>
    </source>
</evidence>
<name>A0A2A9F8R1_9PSEU</name>
<keyword evidence="8 10" id="KW-0472">Membrane</keyword>
<reference evidence="11 12" key="1">
    <citation type="submission" date="2017-10" db="EMBL/GenBank/DDBJ databases">
        <title>Sequencing the genomes of 1000 actinobacteria strains.</title>
        <authorList>
            <person name="Klenk H.-P."/>
        </authorList>
    </citation>
    <scope>NUCLEOTIDE SEQUENCE [LARGE SCALE GENOMIC DNA]</scope>
    <source>
        <strain evidence="11 12">DSM 46092</strain>
    </source>
</reference>
<keyword evidence="4" id="KW-1003">Cell membrane</keyword>
<feature type="transmembrane region" description="Helical" evidence="10">
    <location>
        <begin position="498"/>
        <end position="515"/>
    </location>
</feature>
<evidence type="ECO:0000256" key="7">
    <source>
        <dbReference type="ARBA" id="ARBA00022989"/>
    </source>
</evidence>
<dbReference type="GO" id="GO:0006847">
    <property type="term" value="P:plasma membrane acetate transport"/>
    <property type="evidence" value="ECO:0007669"/>
    <property type="project" value="TreeGrafter"/>
</dbReference>
<keyword evidence="7 10" id="KW-1133">Transmembrane helix</keyword>
<keyword evidence="12" id="KW-1185">Reference proteome</keyword>
<evidence type="ECO:0000256" key="8">
    <source>
        <dbReference type="ARBA" id="ARBA00023136"/>
    </source>
</evidence>
<dbReference type="RefSeq" id="WP_098510922.1">
    <property type="nucleotide sequence ID" value="NZ_JBIAKZ010000037.1"/>
</dbReference>
<comment type="similarity">
    <text evidence="2 9">Belongs to the sodium:solute symporter (SSF) (TC 2.A.21) family.</text>
</comment>
<feature type="transmembrane region" description="Helical" evidence="10">
    <location>
        <begin position="447"/>
        <end position="468"/>
    </location>
</feature>
<feature type="transmembrane region" description="Helical" evidence="10">
    <location>
        <begin position="164"/>
        <end position="182"/>
    </location>
</feature>
<dbReference type="GO" id="GO:0015293">
    <property type="term" value="F:symporter activity"/>
    <property type="evidence" value="ECO:0007669"/>
    <property type="project" value="UniProtKB-KW"/>
</dbReference>
<evidence type="ECO:0000256" key="2">
    <source>
        <dbReference type="ARBA" id="ARBA00006434"/>
    </source>
</evidence>
<dbReference type="NCBIfam" id="TIGR00813">
    <property type="entry name" value="sss"/>
    <property type="match status" value="1"/>
</dbReference>
<feature type="transmembrane region" description="Helical" evidence="10">
    <location>
        <begin position="414"/>
        <end position="435"/>
    </location>
</feature>
<evidence type="ECO:0000256" key="4">
    <source>
        <dbReference type="ARBA" id="ARBA00022475"/>
    </source>
</evidence>
<dbReference type="EMBL" id="PDJK01000002">
    <property type="protein sequence ID" value="PFG46932.1"/>
    <property type="molecule type" value="Genomic_DNA"/>
</dbReference>
<evidence type="ECO:0000256" key="10">
    <source>
        <dbReference type="SAM" id="Phobius"/>
    </source>
</evidence>
<dbReference type="AlphaFoldDB" id="A0A2A9F8R1"/>
<dbReference type="InterPro" id="IPR050277">
    <property type="entry name" value="Sodium:Solute_Symporter"/>
</dbReference>
<comment type="subcellular location">
    <subcellularLocation>
        <location evidence="1">Cell membrane</location>
        <topology evidence="1">Multi-pass membrane protein</topology>
    </subcellularLocation>
</comment>
<dbReference type="PANTHER" id="PTHR48086">
    <property type="entry name" value="SODIUM/PROLINE SYMPORTER-RELATED"/>
    <property type="match status" value="1"/>
</dbReference>
<dbReference type="InterPro" id="IPR038377">
    <property type="entry name" value="Na/Glc_symporter_sf"/>
</dbReference>
<dbReference type="Gene3D" id="1.20.1730.10">
    <property type="entry name" value="Sodium/glucose cotransporter"/>
    <property type="match status" value="1"/>
</dbReference>
<evidence type="ECO:0000256" key="5">
    <source>
        <dbReference type="ARBA" id="ARBA00022692"/>
    </source>
</evidence>
<evidence type="ECO:0000256" key="9">
    <source>
        <dbReference type="RuleBase" id="RU362091"/>
    </source>
</evidence>
<keyword evidence="5 10" id="KW-0812">Transmembrane</keyword>
<evidence type="ECO:0000256" key="3">
    <source>
        <dbReference type="ARBA" id="ARBA00022448"/>
    </source>
</evidence>
<comment type="caution">
    <text evidence="11">The sequence shown here is derived from an EMBL/GenBank/DDBJ whole genome shotgun (WGS) entry which is preliminary data.</text>
</comment>
<dbReference type="PANTHER" id="PTHR48086:SF6">
    <property type="entry name" value="CATION_ACETATE SYMPORTER ACTP"/>
    <property type="match status" value="1"/>
</dbReference>